<organism evidence="1 2">
    <name type="scientific">Adineta steineri</name>
    <dbReference type="NCBI Taxonomy" id="433720"/>
    <lineage>
        <taxon>Eukaryota</taxon>
        <taxon>Metazoa</taxon>
        <taxon>Spiralia</taxon>
        <taxon>Gnathifera</taxon>
        <taxon>Rotifera</taxon>
        <taxon>Eurotatoria</taxon>
        <taxon>Bdelloidea</taxon>
        <taxon>Adinetida</taxon>
        <taxon>Adinetidae</taxon>
        <taxon>Adineta</taxon>
    </lineage>
</organism>
<dbReference type="Proteomes" id="UP000663844">
    <property type="component" value="Unassembled WGS sequence"/>
</dbReference>
<dbReference type="EMBL" id="CAJOAZ010001501">
    <property type="protein sequence ID" value="CAF3822112.1"/>
    <property type="molecule type" value="Genomic_DNA"/>
</dbReference>
<proteinExistence type="predicted"/>
<comment type="caution">
    <text evidence="1">The sequence shown here is derived from an EMBL/GenBank/DDBJ whole genome shotgun (WGS) entry which is preliminary data.</text>
</comment>
<evidence type="ECO:0000313" key="1">
    <source>
        <dbReference type="EMBL" id="CAF3822112.1"/>
    </source>
</evidence>
<sequence length="302" mass="35162">MKKNRHYKINRHLRYVLKEENLHENELTDNPSSIKRFIRSDLLHTQTVRAKDLSYMEDISKINESRVSNAVNQIDVVTEEFTKYERFIMKLYENYPNIIQTYRKQAELADKPLEHRTTIHLADRFGFGDDSISLENLCLERSHPDAIASVIHGQLHKNLDKEEGRCNTVAVGVYDKNIYVALNHIGKENGQEKYDIDLQECNKIHNFLIEKKILPKNHEIIFLDSVPKAKNKAECQEPHDEMQILRYWKDVGILQKNDIINNDRPIRIGASKPACSSCDFTMVIHGIEHSAYDMANMSQKNS</sequence>
<dbReference type="AlphaFoldDB" id="A0A819CK85"/>
<gene>
    <name evidence="1" type="ORF">OXD698_LOCUS19511</name>
</gene>
<accession>A0A819CK85</accession>
<protein>
    <submittedName>
        <fullName evidence="1">Uncharacterized protein</fullName>
    </submittedName>
</protein>
<reference evidence="1" key="1">
    <citation type="submission" date="2021-02" db="EMBL/GenBank/DDBJ databases">
        <authorList>
            <person name="Nowell W R."/>
        </authorList>
    </citation>
    <scope>NUCLEOTIDE SEQUENCE</scope>
</reference>
<name>A0A819CK85_9BILA</name>
<evidence type="ECO:0000313" key="2">
    <source>
        <dbReference type="Proteomes" id="UP000663844"/>
    </source>
</evidence>